<sequence>MKVHVELFKKRVNWLTSGSRMPFGNIEERRAIIMIDTSLICGLHLTQLQQHSKILLHEQISKLDSFNIVSISDVCEQWSDQLEPPTKESLAEAWKWILHINPKGMCSLLESLHLVLESPAYDDGIYRIYNNNKLTLYL</sequence>
<accession>A0A1X7SQV2</accession>
<name>A0A1X7SQV2_AMPQE</name>
<protein>
    <submittedName>
        <fullName evidence="1">Uncharacterized protein</fullName>
    </submittedName>
</protein>
<reference evidence="1" key="1">
    <citation type="submission" date="2017-05" db="UniProtKB">
        <authorList>
            <consortium name="EnsemblMetazoa"/>
        </authorList>
    </citation>
    <scope>IDENTIFICATION</scope>
</reference>
<dbReference type="STRING" id="400682.A0A1X7SQV2"/>
<dbReference type="AlphaFoldDB" id="A0A1X7SQV2"/>
<dbReference type="InParanoid" id="A0A1X7SQV2"/>
<proteinExistence type="predicted"/>
<dbReference type="EnsemblMetazoa" id="Aqu2.1.04498_001">
    <property type="protein sequence ID" value="Aqu2.1.04498_001"/>
    <property type="gene ID" value="Aqu2.1.04498"/>
</dbReference>
<organism evidence="1">
    <name type="scientific">Amphimedon queenslandica</name>
    <name type="common">Sponge</name>
    <dbReference type="NCBI Taxonomy" id="400682"/>
    <lineage>
        <taxon>Eukaryota</taxon>
        <taxon>Metazoa</taxon>
        <taxon>Porifera</taxon>
        <taxon>Demospongiae</taxon>
        <taxon>Heteroscleromorpha</taxon>
        <taxon>Haplosclerida</taxon>
        <taxon>Niphatidae</taxon>
        <taxon>Amphimedon</taxon>
    </lineage>
</organism>
<dbReference type="PANTHER" id="PTHR46478:SF1">
    <property type="entry name" value="VON WILLEBRAND FACTOR A DOMAIN-CONTAINING PROTEIN 3A"/>
    <property type="match status" value="1"/>
</dbReference>
<dbReference type="PANTHER" id="PTHR46478">
    <property type="entry name" value="VON WILLEBRAND FACTOR A DOMAIN-CONTAINING PROTEIN 3A"/>
    <property type="match status" value="1"/>
</dbReference>
<evidence type="ECO:0000313" key="1">
    <source>
        <dbReference type="EnsemblMetazoa" id="Aqu2.1.04498_001"/>
    </source>
</evidence>